<dbReference type="EMBL" id="JADGJH010006019">
    <property type="protein sequence ID" value="KAJ3078440.1"/>
    <property type="molecule type" value="Genomic_DNA"/>
</dbReference>
<dbReference type="PANTHER" id="PTHR48041">
    <property type="entry name" value="ABC TRANSPORTER G FAMILY MEMBER 28"/>
    <property type="match status" value="1"/>
</dbReference>
<dbReference type="GO" id="GO:0016887">
    <property type="term" value="F:ATP hydrolysis activity"/>
    <property type="evidence" value="ECO:0007669"/>
    <property type="project" value="InterPro"/>
</dbReference>
<dbReference type="AlphaFoldDB" id="A0AAD5X9Q4"/>
<evidence type="ECO:0000313" key="9">
    <source>
        <dbReference type="Proteomes" id="UP001211907"/>
    </source>
</evidence>
<gene>
    <name evidence="8" type="ORF">HK100_010728</name>
</gene>
<evidence type="ECO:0000313" key="8">
    <source>
        <dbReference type="EMBL" id="KAJ3078440.1"/>
    </source>
</evidence>
<reference evidence="8" key="1">
    <citation type="submission" date="2020-05" db="EMBL/GenBank/DDBJ databases">
        <title>Phylogenomic resolution of chytrid fungi.</title>
        <authorList>
            <person name="Stajich J.E."/>
            <person name="Amses K."/>
            <person name="Simmons R."/>
            <person name="Seto K."/>
            <person name="Myers J."/>
            <person name="Bonds A."/>
            <person name="Quandt C.A."/>
            <person name="Barry K."/>
            <person name="Liu P."/>
            <person name="Grigoriev I."/>
            <person name="Longcore J.E."/>
            <person name="James T.Y."/>
        </authorList>
    </citation>
    <scope>NUCLEOTIDE SEQUENCE</scope>
    <source>
        <strain evidence="8">JEL0513</strain>
    </source>
</reference>
<dbReference type="InterPro" id="IPR027417">
    <property type="entry name" value="P-loop_NTPase"/>
</dbReference>
<proteinExistence type="predicted"/>
<evidence type="ECO:0000256" key="3">
    <source>
        <dbReference type="ARBA" id="ARBA00022692"/>
    </source>
</evidence>
<dbReference type="PANTHER" id="PTHR48041:SF91">
    <property type="entry name" value="ABC TRANSPORTER G FAMILY MEMBER 28"/>
    <property type="match status" value="1"/>
</dbReference>
<feature type="non-terminal residue" evidence="8">
    <location>
        <position position="273"/>
    </location>
</feature>
<comment type="subcellular location">
    <subcellularLocation>
        <location evidence="1">Membrane</location>
        <topology evidence="1">Multi-pass membrane protein</topology>
    </subcellularLocation>
</comment>
<dbReference type="InterPro" id="IPR050352">
    <property type="entry name" value="ABCG_transporters"/>
</dbReference>
<dbReference type="Pfam" id="PF00005">
    <property type="entry name" value="ABC_tran"/>
    <property type="match status" value="1"/>
</dbReference>
<sequence>HCPAGIDEELHFGLLAIVVILDISLFAIYIFFRARELRNNNEPLSAALPEIIRKLFWKKSNSFIKIPNDALEPLPSKTSSSSSTDSESAFVIATQSSPPAAAAAAASTTVIAKQQLQQQDESIAVISAKLSTAAAISQNISVLTAGFKKGLEGHDNLRMNYQFTALGLRLSSGREILKGVSGEIKSGRMTAIMGPSGAGKTTFMNVLMGKVSRTDGSLRINNVIAEMQTYRKIIGYVPQDDIMIPELTVRENLLYSARTRLPQSWTGQEIEEH</sequence>
<evidence type="ECO:0000256" key="1">
    <source>
        <dbReference type="ARBA" id="ARBA00004141"/>
    </source>
</evidence>
<evidence type="ECO:0000256" key="5">
    <source>
        <dbReference type="ARBA" id="ARBA00023136"/>
    </source>
</evidence>
<feature type="domain" description="ABC transporter" evidence="7">
    <location>
        <begin position="177"/>
        <end position="262"/>
    </location>
</feature>
<dbReference type="SUPFAM" id="SSF52540">
    <property type="entry name" value="P-loop containing nucleoside triphosphate hydrolases"/>
    <property type="match status" value="1"/>
</dbReference>
<evidence type="ECO:0000256" key="4">
    <source>
        <dbReference type="ARBA" id="ARBA00022989"/>
    </source>
</evidence>
<keyword evidence="9" id="KW-1185">Reference proteome</keyword>
<protein>
    <recommendedName>
        <fullName evidence="7">ABC transporter domain-containing protein</fullName>
    </recommendedName>
</protein>
<keyword evidence="5 6" id="KW-0472">Membrane</keyword>
<comment type="caution">
    <text evidence="8">The sequence shown here is derived from an EMBL/GenBank/DDBJ whole genome shotgun (WGS) entry which is preliminary data.</text>
</comment>
<dbReference type="GO" id="GO:0005524">
    <property type="term" value="F:ATP binding"/>
    <property type="evidence" value="ECO:0007669"/>
    <property type="project" value="InterPro"/>
</dbReference>
<name>A0AAD5X9Q4_9FUNG</name>
<keyword evidence="3 6" id="KW-0812">Transmembrane</keyword>
<feature type="non-terminal residue" evidence="8">
    <location>
        <position position="1"/>
    </location>
</feature>
<accession>A0AAD5X9Q4</accession>
<dbReference type="Gene3D" id="3.40.50.300">
    <property type="entry name" value="P-loop containing nucleotide triphosphate hydrolases"/>
    <property type="match status" value="1"/>
</dbReference>
<evidence type="ECO:0000256" key="6">
    <source>
        <dbReference type="SAM" id="Phobius"/>
    </source>
</evidence>
<organism evidence="8 9">
    <name type="scientific">Physocladia obscura</name>
    <dbReference type="NCBI Taxonomy" id="109957"/>
    <lineage>
        <taxon>Eukaryota</taxon>
        <taxon>Fungi</taxon>
        <taxon>Fungi incertae sedis</taxon>
        <taxon>Chytridiomycota</taxon>
        <taxon>Chytridiomycota incertae sedis</taxon>
        <taxon>Chytridiomycetes</taxon>
        <taxon>Chytridiales</taxon>
        <taxon>Chytriomycetaceae</taxon>
        <taxon>Physocladia</taxon>
    </lineage>
</organism>
<dbReference type="GO" id="GO:0016020">
    <property type="term" value="C:membrane"/>
    <property type="evidence" value="ECO:0007669"/>
    <property type="project" value="UniProtKB-SubCell"/>
</dbReference>
<evidence type="ECO:0000259" key="7">
    <source>
        <dbReference type="Pfam" id="PF00005"/>
    </source>
</evidence>
<keyword evidence="4 6" id="KW-1133">Transmembrane helix</keyword>
<dbReference type="InterPro" id="IPR003439">
    <property type="entry name" value="ABC_transporter-like_ATP-bd"/>
</dbReference>
<dbReference type="Proteomes" id="UP001211907">
    <property type="component" value="Unassembled WGS sequence"/>
</dbReference>
<feature type="transmembrane region" description="Helical" evidence="6">
    <location>
        <begin position="12"/>
        <end position="32"/>
    </location>
</feature>
<keyword evidence="2" id="KW-0813">Transport</keyword>
<evidence type="ECO:0000256" key="2">
    <source>
        <dbReference type="ARBA" id="ARBA00022448"/>
    </source>
</evidence>
<dbReference type="GO" id="GO:0042626">
    <property type="term" value="F:ATPase-coupled transmembrane transporter activity"/>
    <property type="evidence" value="ECO:0007669"/>
    <property type="project" value="TreeGrafter"/>
</dbReference>